<evidence type="ECO:0000313" key="3">
    <source>
        <dbReference type="EMBL" id="KAL3778751.1"/>
    </source>
</evidence>
<reference evidence="3 4" key="1">
    <citation type="submission" date="2024-10" db="EMBL/GenBank/DDBJ databases">
        <title>Updated reference genomes for cyclostephanoid diatoms.</title>
        <authorList>
            <person name="Roberts W.R."/>
            <person name="Alverson A.J."/>
        </authorList>
    </citation>
    <scope>NUCLEOTIDE SEQUENCE [LARGE SCALE GENOMIC DNA]</scope>
    <source>
        <strain evidence="3 4">AJA276-08</strain>
    </source>
</reference>
<dbReference type="Proteomes" id="UP001530315">
    <property type="component" value="Unassembled WGS sequence"/>
</dbReference>
<dbReference type="InterPro" id="IPR050960">
    <property type="entry name" value="AB_hydrolase_4_sf"/>
</dbReference>
<evidence type="ECO:0000313" key="4">
    <source>
        <dbReference type="Proteomes" id="UP001530315"/>
    </source>
</evidence>
<dbReference type="AlphaFoldDB" id="A0ABD3NTL1"/>
<feature type="region of interest" description="Disordered" evidence="2">
    <location>
        <begin position="1"/>
        <end position="26"/>
    </location>
</feature>
<organism evidence="3 4">
    <name type="scientific">Stephanodiscus triporus</name>
    <dbReference type="NCBI Taxonomy" id="2934178"/>
    <lineage>
        <taxon>Eukaryota</taxon>
        <taxon>Sar</taxon>
        <taxon>Stramenopiles</taxon>
        <taxon>Ochrophyta</taxon>
        <taxon>Bacillariophyta</taxon>
        <taxon>Coscinodiscophyceae</taxon>
        <taxon>Thalassiosirophycidae</taxon>
        <taxon>Stephanodiscales</taxon>
        <taxon>Stephanodiscaceae</taxon>
        <taxon>Stephanodiscus</taxon>
    </lineage>
</organism>
<feature type="region of interest" description="Disordered" evidence="2">
    <location>
        <begin position="94"/>
        <end position="115"/>
    </location>
</feature>
<comment type="similarity">
    <text evidence="1">Belongs to the AB hydrolase superfamily. AB hydrolase 4 family.</text>
</comment>
<dbReference type="SUPFAM" id="SSF53474">
    <property type="entry name" value="alpha/beta-Hydrolases"/>
    <property type="match status" value="1"/>
</dbReference>
<accession>A0ABD3NTL1</accession>
<dbReference type="PANTHER" id="PTHR10794">
    <property type="entry name" value="ABHYDROLASE DOMAIN-CONTAINING PROTEIN"/>
    <property type="match status" value="1"/>
</dbReference>
<dbReference type="PANTHER" id="PTHR10794:SF63">
    <property type="entry name" value="ALPHA_BETA HYDROLASE 1, ISOFORM A"/>
    <property type="match status" value="1"/>
</dbReference>
<evidence type="ECO:0000256" key="1">
    <source>
        <dbReference type="ARBA" id="ARBA00010884"/>
    </source>
</evidence>
<proteinExistence type="inferred from homology"/>
<comment type="caution">
    <text evidence="3">The sequence shown here is derived from an EMBL/GenBank/DDBJ whole genome shotgun (WGS) entry which is preliminary data.</text>
</comment>
<sequence>MSSSSFCPQGEADDLHAGIGRGERKKTKTALDVSAQVFLDHLGLPMMHPLCNYGGGGGDGDGGAEADDREIEYLASRIDAGSIFELPHPDAAARLGGGTASSSSSSSTTMPPPPMIGSTPLLELHDHSVSELLLTLTTMTAPTLAMMELWLRFFAIFLCPMCLCYSIQREIVGIAANATAAGAAEGRTAPTTKTTETTRDSCETTLRHASKDSAAAADIVLKSHKNPLRSISHPGIDLPSIDEGLYRSKSNTLIASIVSHWPESSRTYDVENGATPYLVNGDQRTGIPFVLNRVEDQEYVRVWTRNQYDGEYLALDIAFPYSTHINNIRSNLEEVKEGQQHFKHDDEMIQTMMLVHDLTRPVYLLLHGLNGGSHEQYIKDMVRRRREEGSTVVVLIARGMMDTRLVQWNTFHGARTGDVDVAARALRDGLTSLADAHHRQQRQILAGVGYSMALDAAMSISGGLDMRQQINAKRSMRLWQPILTFGLREDIILGKYGRHYKARLTKDQLLGLLRATSISVLDVEAIVTYNSFDSLLHYYSEMSAMGDREPEFQLFDQSESVSTDNEWGRVGNVSIPFTVLQALDDPLVGWRTVGTKDPQGLANSGSGNVMLLLTKAGGHVGWPLGKNPAKYSWEWMNNAARDFVVAVDIAIHKVGRDLS</sequence>
<gene>
    <name evidence="3" type="ORF">ACHAW5_004867</name>
</gene>
<keyword evidence="4" id="KW-1185">Reference proteome</keyword>
<feature type="compositionally biased region" description="Low complexity" evidence="2">
    <location>
        <begin position="100"/>
        <end position="109"/>
    </location>
</feature>
<protein>
    <submittedName>
        <fullName evidence="3">Uncharacterized protein</fullName>
    </submittedName>
</protein>
<dbReference type="InterPro" id="IPR029058">
    <property type="entry name" value="AB_hydrolase_fold"/>
</dbReference>
<name>A0ABD3NTL1_9STRA</name>
<dbReference type="EMBL" id="JALLAZ020001201">
    <property type="protein sequence ID" value="KAL3778751.1"/>
    <property type="molecule type" value="Genomic_DNA"/>
</dbReference>
<evidence type="ECO:0000256" key="2">
    <source>
        <dbReference type="SAM" id="MobiDB-lite"/>
    </source>
</evidence>